<dbReference type="AlphaFoldDB" id="A0A4V4IGN2"/>
<proteinExistence type="predicted"/>
<gene>
    <name evidence="3" type="ORF">D6D21_09105</name>
    <name evidence="2" type="ORF">D6D24_08656</name>
</gene>
<name>A0A4V4IGN2_AURPU</name>
<evidence type="ECO:0000313" key="2">
    <source>
        <dbReference type="EMBL" id="THW09099.1"/>
    </source>
</evidence>
<feature type="domain" description="Heterokaryon incompatibility" evidence="1">
    <location>
        <begin position="71"/>
        <end position="160"/>
    </location>
</feature>
<dbReference type="Proteomes" id="UP000308014">
    <property type="component" value="Unassembled WGS sequence"/>
</dbReference>
<protein>
    <recommendedName>
        <fullName evidence="1">Heterokaryon incompatibility domain-containing protein</fullName>
    </recommendedName>
</protein>
<evidence type="ECO:0000313" key="3">
    <source>
        <dbReference type="EMBL" id="THW35514.1"/>
    </source>
</evidence>
<evidence type="ECO:0000259" key="1">
    <source>
        <dbReference type="Pfam" id="PF06985"/>
    </source>
</evidence>
<dbReference type="Proteomes" id="UP000309076">
    <property type="component" value="Unassembled WGS sequence"/>
</dbReference>
<reference evidence="4 5" key="1">
    <citation type="submission" date="2018-10" db="EMBL/GenBank/DDBJ databases">
        <title>Fifty Aureobasidium pullulans genomes reveal a recombining polyextremotolerant generalist.</title>
        <authorList>
            <person name="Gostincar C."/>
            <person name="Turk M."/>
            <person name="Zajc J."/>
            <person name="Gunde-Cimerman N."/>
        </authorList>
    </citation>
    <scope>NUCLEOTIDE SEQUENCE [LARGE SCALE GENOMIC DNA]</scope>
    <source>
        <strain evidence="3 5">EXF-10796</strain>
        <strain evidence="2 4">EXF-11318</strain>
    </source>
</reference>
<evidence type="ECO:0000313" key="4">
    <source>
        <dbReference type="Proteomes" id="UP000308014"/>
    </source>
</evidence>
<dbReference type="Pfam" id="PF06985">
    <property type="entry name" value="HET"/>
    <property type="match status" value="1"/>
</dbReference>
<accession>A0A4V4IGN2</accession>
<organism evidence="2 4">
    <name type="scientific">Aureobasidium pullulans</name>
    <name type="common">Black yeast</name>
    <name type="synonym">Pullularia pullulans</name>
    <dbReference type="NCBI Taxonomy" id="5580"/>
    <lineage>
        <taxon>Eukaryota</taxon>
        <taxon>Fungi</taxon>
        <taxon>Dikarya</taxon>
        <taxon>Ascomycota</taxon>
        <taxon>Pezizomycotina</taxon>
        <taxon>Dothideomycetes</taxon>
        <taxon>Dothideomycetidae</taxon>
        <taxon>Dothideales</taxon>
        <taxon>Saccotheciaceae</taxon>
        <taxon>Aureobasidium</taxon>
    </lineage>
</organism>
<comment type="caution">
    <text evidence="2">The sequence shown here is derived from an EMBL/GenBank/DDBJ whole genome shotgun (WGS) entry which is preliminary data.</text>
</comment>
<dbReference type="EMBL" id="QZAM01000276">
    <property type="protein sequence ID" value="THW35514.1"/>
    <property type="molecule type" value="Genomic_DNA"/>
</dbReference>
<evidence type="ECO:0000313" key="5">
    <source>
        <dbReference type="Proteomes" id="UP000309076"/>
    </source>
</evidence>
<dbReference type="InterPro" id="IPR052895">
    <property type="entry name" value="HetReg/Transcr_Mod"/>
</dbReference>
<sequence>MSNALLWLPAKRGYNQTGRLRNGMRAFQDQYKPYTALEDRWIRLVKILPGQDSDLIRTERSDVALTEAPSYNALSYTWGSTTVDLQQIECNGTDFFVTKNLYQALQRFRDKAEPRTMWIDAICINQSSDAECTQQIGIMVEIFSQAKEVSMWLGEHGEDPDLEFTFRVANTRMDYGLGKSMIMRPAGDRGGDFFTFFHPDRYYLKTIAAVRDRFLRQGDTSLSQCGLELPEQLREDGPSIFLGMKLAMSKDAGTHPKGGSLQILLPDFDRDHVDKVVTQDFETFGDFLLEVTKPAELKLSDADMVRVVHGLHRLLSKEYWTRAWIVQEVIVSQEASVYCGRYRINFETLRSVYGRDKPTELDIRNFTVDDMRILDAEPAVCILKRLLNIDRTTTPMTLTETAFSQLGYHRLIVRERVYNRTTLADLLTSYAEQQALDPRDRIFSLLNTLRAFASHAEDADWARSFVNYDLDKRTIFTAVATHIVQAHRQRHSNASKPLTYHIFYFCDYMSPGPNDLPSWVPEWDIPERRIAYYGGRRIKEIDTLIPYNVRISGNVLTMSGHVVDTVSVNPEILQEASGDVNDYMLDEVDLYRRIQARGGGARYGNSDNAFDAFWRTVIADNALGTKKMSDMSYDFGQAEQEAASAWVAHCRHNYTKIAEAWSETLFARKSLHRIHGMMFKTATTSGCENQVAKQLDKAIARDVAELRSRRVQSSPDSSGEPGWMASGARLEFRKRRFVETATGFFGLCPDGVQVGDVVALIAGADRPVYLRQQPGGHYLLIGSGWVCGLMYRSDKYYQDWDSAELCDIELH</sequence>
<dbReference type="InterPro" id="IPR010730">
    <property type="entry name" value="HET"/>
</dbReference>
<dbReference type="EMBL" id="QZAJ01000516">
    <property type="protein sequence ID" value="THW09099.1"/>
    <property type="molecule type" value="Genomic_DNA"/>
</dbReference>
<dbReference type="PANTHER" id="PTHR24148:SF64">
    <property type="entry name" value="HETEROKARYON INCOMPATIBILITY DOMAIN-CONTAINING PROTEIN"/>
    <property type="match status" value="1"/>
</dbReference>
<dbReference type="PANTHER" id="PTHR24148">
    <property type="entry name" value="ANKYRIN REPEAT DOMAIN-CONTAINING PROTEIN 39 HOMOLOG-RELATED"/>
    <property type="match status" value="1"/>
</dbReference>